<proteinExistence type="predicted"/>
<evidence type="ECO:0000256" key="1">
    <source>
        <dbReference type="ARBA" id="ARBA00022679"/>
    </source>
</evidence>
<dbReference type="Gene3D" id="3.40.630.30">
    <property type="match status" value="2"/>
</dbReference>
<reference evidence="4" key="1">
    <citation type="submission" date="2019-08" db="EMBL/GenBank/DDBJ databases">
        <authorList>
            <person name="Kucharzyk K."/>
            <person name="Murdoch R.W."/>
            <person name="Higgins S."/>
            <person name="Loffler F."/>
        </authorList>
    </citation>
    <scope>NUCLEOTIDE SEQUENCE</scope>
</reference>
<dbReference type="InterPro" id="IPR016181">
    <property type="entry name" value="Acyl_CoA_acyltransferase"/>
</dbReference>
<dbReference type="Pfam" id="PF00583">
    <property type="entry name" value="Acetyltransf_1"/>
    <property type="match status" value="2"/>
</dbReference>
<dbReference type="InterPro" id="IPR000182">
    <property type="entry name" value="GNAT_dom"/>
</dbReference>
<gene>
    <name evidence="4" type="primary">mshD_30</name>
    <name evidence="4" type="ORF">SDC9_166180</name>
</gene>
<organism evidence="4">
    <name type="scientific">bioreactor metagenome</name>
    <dbReference type="NCBI Taxonomy" id="1076179"/>
    <lineage>
        <taxon>unclassified sequences</taxon>
        <taxon>metagenomes</taxon>
        <taxon>ecological metagenomes</taxon>
    </lineage>
</organism>
<dbReference type="SUPFAM" id="SSF55729">
    <property type="entry name" value="Acyl-CoA N-acyltransferases (Nat)"/>
    <property type="match status" value="2"/>
</dbReference>
<dbReference type="EC" id="2.3.1.189" evidence="4"/>
<comment type="caution">
    <text evidence="4">The sequence shown here is derived from an EMBL/GenBank/DDBJ whole genome shotgun (WGS) entry which is preliminary data.</text>
</comment>
<feature type="domain" description="N-acetyltransferase" evidence="3">
    <location>
        <begin position="1"/>
        <end position="75"/>
    </location>
</feature>
<keyword evidence="1 4" id="KW-0808">Transferase</keyword>
<dbReference type="InterPro" id="IPR050680">
    <property type="entry name" value="YpeA/RimI_acetyltransf"/>
</dbReference>
<dbReference type="AlphaFoldDB" id="A0A645FWJ2"/>
<sequence>MCPEWRRKGIGTILYNSAYDTLKELKANVLTTYFNVTSENPNEFYKNLGFRKWWVYHEAHYMNKRPMFDMDITFIPYEDKYFHSYSKLIQDCFYQLRKENDIKPYIVPFTEKDRENKASTKDSTYLSFEGKELVAAVVVKDGYIDTIVVSPSHQGKGLGRKATEFAISKALEQNPTSVHLSVLGWNKKAIELYIKLGFKITKTVQFYRQFCDKEF</sequence>
<keyword evidence="2 4" id="KW-0012">Acyltransferase</keyword>
<dbReference type="PANTHER" id="PTHR43420">
    <property type="entry name" value="ACETYLTRANSFERASE"/>
    <property type="match status" value="1"/>
</dbReference>
<evidence type="ECO:0000313" key="4">
    <source>
        <dbReference type="EMBL" id="MPN18815.1"/>
    </source>
</evidence>
<accession>A0A645FWJ2</accession>
<protein>
    <submittedName>
        <fullName evidence="4">Mycothiol acetyltransferase</fullName>
        <ecNumber evidence="4">2.3.1.189</ecNumber>
    </submittedName>
</protein>
<evidence type="ECO:0000256" key="2">
    <source>
        <dbReference type="ARBA" id="ARBA00023315"/>
    </source>
</evidence>
<dbReference type="PROSITE" id="PS51186">
    <property type="entry name" value="GNAT"/>
    <property type="match status" value="2"/>
</dbReference>
<feature type="domain" description="N-acetyltransferase" evidence="3">
    <location>
        <begin position="72"/>
        <end position="215"/>
    </location>
</feature>
<dbReference type="GO" id="GO:0035447">
    <property type="term" value="F:mycothiol synthase activity"/>
    <property type="evidence" value="ECO:0007669"/>
    <property type="project" value="UniProtKB-EC"/>
</dbReference>
<name>A0A645FWJ2_9ZZZZ</name>
<dbReference type="CDD" id="cd04301">
    <property type="entry name" value="NAT_SF"/>
    <property type="match status" value="2"/>
</dbReference>
<evidence type="ECO:0000259" key="3">
    <source>
        <dbReference type="PROSITE" id="PS51186"/>
    </source>
</evidence>
<dbReference type="EMBL" id="VSSQ01066235">
    <property type="protein sequence ID" value="MPN18815.1"/>
    <property type="molecule type" value="Genomic_DNA"/>
</dbReference>